<dbReference type="Pfam" id="PF03861">
    <property type="entry name" value="ANTAR"/>
    <property type="match status" value="1"/>
</dbReference>
<evidence type="ECO:0000256" key="1">
    <source>
        <dbReference type="PROSITE-ProRule" id="PRU00169"/>
    </source>
</evidence>
<protein>
    <submittedName>
        <fullName evidence="4">Response regulator NasT</fullName>
    </submittedName>
</protein>
<feature type="domain" description="ANTAR" evidence="3">
    <location>
        <begin position="123"/>
        <end position="184"/>
    </location>
</feature>
<reference evidence="4 5" key="1">
    <citation type="submission" date="2020-08" db="EMBL/GenBank/DDBJ databases">
        <title>Genomic Encyclopedia of Type Strains, Phase IV (KMG-IV): sequencing the most valuable type-strain genomes for metagenomic binning, comparative biology and taxonomic classification.</title>
        <authorList>
            <person name="Goeker M."/>
        </authorList>
    </citation>
    <scope>NUCLEOTIDE SEQUENCE [LARGE SCALE GENOMIC DNA]</scope>
    <source>
        <strain evidence="4 5">DSM 106739</strain>
    </source>
</reference>
<evidence type="ECO:0000313" key="5">
    <source>
        <dbReference type="Proteomes" id="UP000561045"/>
    </source>
</evidence>
<gene>
    <name evidence="4" type="ORF">GGR36_004108</name>
</gene>
<dbReference type="EMBL" id="JACIET010000004">
    <property type="protein sequence ID" value="MBB4014751.1"/>
    <property type="molecule type" value="Genomic_DNA"/>
</dbReference>
<dbReference type="PIRSF" id="PIRSF036382">
    <property type="entry name" value="RR_antiterm"/>
    <property type="match status" value="1"/>
</dbReference>
<dbReference type="InterPro" id="IPR008327">
    <property type="entry name" value="Sig_transdc_resp-reg_antiterm"/>
</dbReference>
<dbReference type="RefSeq" id="WP_183637918.1">
    <property type="nucleotide sequence ID" value="NZ_BAABLE010000024.1"/>
</dbReference>
<dbReference type="Proteomes" id="UP000561045">
    <property type="component" value="Unassembled WGS sequence"/>
</dbReference>
<sequence>MLRVLIVDESQERALDLCQGVAAAGHLVAAVLPDAAELAKRVQEIQPDAVLINTDSPSRDTLEHLATLDRDYPRPVIVFSGDDDESIIRRAMRAGVAAYVVDGLVPERVESLMKVAVARFEEFQSLRKERDDAERKLSDRIAVDRAKGILMKARGLTEDEAYHALRKLAMERGRRIGEVAQDVIESAKLLIG</sequence>
<dbReference type="CDD" id="cd00156">
    <property type="entry name" value="REC"/>
    <property type="match status" value="1"/>
</dbReference>
<dbReference type="GO" id="GO:0000160">
    <property type="term" value="P:phosphorelay signal transduction system"/>
    <property type="evidence" value="ECO:0007669"/>
    <property type="project" value="InterPro"/>
</dbReference>
<dbReference type="InterPro" id="IPR001789">
    <property type="entry name" value="Sig_transdc_resp-reg_receiver"/>
</dbReference>
<accession>A0A840BMJ0</accession>
<feature type="domain" description="Response regulatory" evidence="2">
    <location>
        <begin position="3"/>
        <end position="117"/>
    </location>
</feature>
<organism evidence="4 5">
    <name type="scientific">Niveibacterium umoris</name>
    <dbReference type="NCBI Taxonomy" id="1193620"/>
    <lineage>
        <taxon>Bacteria</taxon>
        <taxon>Pseudomonadati</taxon>
        <taxon>Pseudomonadota</taxon>
        <taxon>Betaproteobacteria</taxon>
        <taxon>Rhodocyclales</taxon>
        <taxon>Rhodocyclaceae</taxon>
        <taxon>Niveibacterium</taxon>
    </lineage>
</organism>
<keyword evidence="5" id="KW-1185">Reference proteome</keyword>
<dbReference type="PROSITE" id="PS50110">
    <property type="entry name" value="RESPONSE_REGULATORY"/>
    <property type="match status" value="1"/>
</dbReference>
<dbReference type="SUPFAM" id="SSF52172">
    <property type="entry name" value="CheY-like"/>
    <property type="match status" value="1"/>
</dbReference>
<dbReference type="InterPro" id="IPR036388">
    <property type="entry name" value="WH-like_DNA-bd_sf"/>
</dbReference>
<dbReference type="InterPro" id="IPR011006">
    <property type="entry name" value="CheY-like_superfamily"/>
</dbReference>
<evidence type="ECO:0000259" key="2">
    <source>
        <dbReference type="PROSITE" id="PS50110"/>
    </source>
</evidence>
<comment type="caution">
    <text evidence="1">Lacks conserved residue(s) required for the propagation of feature annotation.</text>
</comment>
<dbReference type="GO" id="GO:0003723">
    <property type="term" value="F:RNA binding"/>
    <property type="evidence" value="ECO:0007669"/>
    <property type="project" value="InterPro"/>
</dbReference>
<dbReference type="PROSITE" id="PS50921">
    <property type="entry name" value="ANTAR"/>
    <property type="match status" value="1"/>
</dbReference>
<dbReference type="SMART" id="SM01012">
    <property type="entry name" value="ANTAR"/>
    <property type="match status" value="1"/>
</dbReference>
<dbReference type="InterPro" id="IPR005561">
    <property type="entry name" value="ANTAR"/>
</dbReference>
<dbReference type="Gene3D" id="3.40.50.2300">
    <property type="match status" value="1"/>
</dbReference>
<proteinExistence type="predicted"/>
<dbReference type="SMART" id="SM00448">
    <property type="entry name" value="REC"/>
    <property type="match status" value="1"/>
</dbReference>
<evidence type="ECO:0000313" key="4">
    <source>
        <dbReference type="EMBL" id="MBB4014751.1"/>
    </source>
</evidence>
<evidence type="ECO:0000259" key="3">
    <source>
        <dbReference type="PROSITE" id="PS50921"/>
    </source>
</evidence>
<dbReference type="AlphaFoldDB" id="A0A840BMJ0"/>
<name>A0A840BMJ0_9RHOO</name>
<comment type="caution">
    <text evidence="4">The sequence shown here is derived from an EMBL/GenBank/DDBJ whole genome shotgun (WGS) entry which is preliminary data.</text>
</comment>
<dbReference type="Gene3D" id="1.10.10.10">
    <property type="entry name" value="Winged helix-like DNA-binding domain superfamily/Winged helix DNA-binding domain"/>
    <property type="match status" value="1"/>
</dbReference>
<dbReference type="Pfam" id="PF00072">
    <property type="entry name" value="Response_reg"/>
    <property type="match status" value="1"/>
</dbReference>